<dbReference type="SUPFAM" id="SSF53756">
    <property type="entry name" value="UDP-Glycosyltransferase/glycogen phosphorylase"/>
    <property type="match status" value="1"/>
</dbReference>
<dbReference type="PANTHER" id="PTHR45919:SF1">
    <property type="entry name" value="GDP-MAN:MAN(3)GLCNAC(2)-PP-DOL ALPHA-1,2-MANNOSYLTRANSFERASE"/>
    <property type="match status" value="1"/>
</dbReference>
<evidence type="ECO:0000259" key="1">
    <source>
        <dbReference type="Pfam" id="PF00534"/>
    </source>
</evidence>
<dbReference type="InterPro" id="IPR028098">
    <property type="entry name" value="Glyco_trans_4-like_N"/>
</dbReference>
<organism evidence="3 4">
    <name type="scientific">Halodesulfurarchaeum formicicum</name>
    <dbReference type="NCBI Taxonomy" id="1873524"/>
    <lineage>
        <taxon>Archaea</taxon>
        <taxon>Methanobacteriati</taxon>
        <taxon>Methanobacteriota</taxon>
        <taxon>Stenosarchaea group</taxon>
        <taxon>Halobacteria</taxon>
        <taxon>Halobacteriales</taxon>
        <taxon>Halobacteriaceae</taxon>
        <taxon>Halodesulfurarchaeum</taxon>
    </lineage>
</organism>
<gene>
    <name evidence="3" type="ORF">HTSR_0835</name>
</gene>
<feature type="domain" description="Glycosyl transferase family 1" evidence="1">
    <location>
        <begin position="197"/>
        <end position="323"/>
    </location>
</feature>
<evidence type="ECO:0000313" key="4">
    <source>
        <dbReference type="Proteomes" id="UP000185608"/>
    </source>
</evidence>
<accession>A0A1D8S3T8</accession>
<name>A0A1D8S3T8_9EURY</name>
<protein>
    <submittedName>
        <fullName evidence="3">Glycosyl transferase group 1</fullName>
    </submittedName>
</protein>
<dbReference type="Gene3D" id="3.40.50.2000">
    <property type="entry name" value="Glycogen Phosphorylase B"/>
    <property type="match status" value="2"/>
</dbReference>
<sequence>MARVAVVHNTLDFQGGADVVCLVTCEAILRDHEVTLFTIGETDPVVLAARFDADVTGLDVQRPPLNSVIGRAVTALGPRLGPQLALRSVLVSQYYQFHAAEFDLAVSTANEMALPEPSIQYVHDPQYHRNRLDGTTEGRLNPLWSWFGSPDTESLQKATVLANSSYTADRMAEIYGVRPQVVHPPVDAIDSTRPWENREQGIVVVGRIAPDKNVLQGIEIVDRLRERGIDIHLHIAGSAPPTYRSYVSAVESAARNRPFVTVERDLSRDRLEALLGAHRYGLNLKRDEHFGMSVAEYVTAGMIAFAPNSGGQREILDDRSDRLFDSIAGAVDRIETAIETDARPALPRDRFGRERFKKEMREHVNATVNQ</sequence>
<dbReference type="GO" id="GO:0006487">
    <property type="term" value="P:protein N-linked glycosylation"/>
    <property type="evidence" value="ECO:0007669"/>
    <property type="project" value="TreeGrafter"/>
</dbReference>
<dbReference type="GO" id="GO:0004377">
    <property type="term" value="F:GDP-Man:Man(3)GlcNAc(2)-PP-Dol alpha-1,2-mannosyltransferase activity"/>
    <property type="evidence" value="ECO:0007669"/>
    <property type="project" value="InterPro"/>
</dbReference>
<dbReference type="PANTHER" id="PTHR45919">
    <property type="entry name" value="GDP-MAN:MAN(3)GLCNAC(2)-PP-DOL ALPHA-1,2-MANNOSYLTRANSFERASE"/>
    <property type="match status" value="1"/>
</dbReference>
<evidence type="ECO:0000313" key="3">
    <source>
        <dbReference type="EMBL" id="AOW80021.1"/>
    </source>
</evidence>
<dbReference type="STRING" id="1873524.HSR6_0862"/>
<dbReference type="RefSeq" id="WP_070364751.1">
    <property type="nucleotide sequence ID" value="NZ_CP016070.1"/>
</dbReference>
<keyword evidence="3" id="KW-0808">Transferase</keyword>
<dbReference type="CDD" id="cd03801">
    <property type="entry name" value="GT4_PimA-like"/>
    <property type="match status" value="1"/>
</dbReference>
<dbReference type="Pfam" id="PF00534">
    <property type="entry name" value="Glycos_transf_1"/>
    <property type="match status" value="1"/>
</dbReference>
<dbReference type="AlphaFoldDB" id="A0A1D8S3T8"/>
<dbReference type="Pfam" id="PF13439">
    <property type="entry name" value="Glyco_transf_4"/>
    <property type="match status" value="1"/>
</dbReference>
<dbReference type="EMBL" id="CP016070">
    <property type="protein sequence ID" value="AOW80021.1"/>
    <property type="molecule type" value="Genomic_DNA"/>
</dbReference>
<dbReference type="InterPro" id="IPR001296">
    <property type="entry name" value="Glyco_trans_1"/>
</dbReference>
<evidence type="ECO:0000259" key="2">
    <source>
        <dbReference type="Pfam" id="PF13439"/>
    </source>
</evidence>
<reference evidence="3 4" key="1">
    <citation type="submission" date="2016-06" db="EMBL/GenBank/DDBJ databases">
        <title>Discovery of anaerobic lithoheterotrophic haloarchaeon capable of sulfur respiration by hydrogen and formate.</title>
        <authorList>
            <person name="Sorokin D.Y."/>
            <person name="Kublanov I.V."/>
            <person name="Roman P."/>
            <person name="Sinninghe Damste J.S."/>
            <person name="Golyshin P.N."/>
            <person name="Rojo D."/>
            <person name="Ciordia S."/>
            <person name="Mena Md.C."/>
            <person name="Ferrer M."/>
            <person name="Smedile F."/>
            <person name="Messina E."/>
            <person name="La Cono V."/>
            <person name="Yakimov M.M."/>
        </authorList>
    </citation>
    <scope>NUCLEOTIDE SEQUENCE [LARGE SCALE GENOMIC DNA]</scope>
    <source>
        <strain evidence="3 4">HTSR1</strain>
    </source>
</reference>
<feature type="domain" description="Glycosyltransferase subfamily 4-like N-terminal" evidence="2">
    <location>
        <begin position="15"/>
        <end position="187"/>
    </location>
</feature>
<dbReference type="Proteomes" id="UP000185608">
    <property type="component" value="Chromosome"/>
</dbReference>
<dbReference type="GeneID" id="29828844"/>
<dbReference type="KEGG" id="halh:HTSR_0835"/>
<dbReference type="GO" id="GO:0016020">
    <property type="term" value="C:membrane"/>
    <property type="evidence" value="ECO:0007669"/>
    <property type="project" value="TreeGrafter"/>
</dbReference>
<proteinExistence type="predicted"/>
<dbReference type="InterPro" id="IPR038013">
    <property type="entry name" value="ALG11"/>
</dbReference>